<dbReference type="GO" id="GO:0008270">
    <property type="term" value="F:zinc ion binding"/>
    <property type="evidence" value="ECO:0007669"/>
    <property type="project" value="UniProtKB-KW"/>
</dbReference>
<dbReference type="CDD" id="cd05819">
    <property type="entry name" value="NHL"/>
    <property type="match status" value="1"/>
</dbReference>
<dbReference type="Gene3D" id="2.40.10.500">
    <property type="match status" value="1"/>
</dbReference>
<organism evidence="2 4">
    <name type="scientific">Didymodactylos carnosus</name>
    <dbReference type="NCBI Taxonomy" id="1234261"/>
    <lineage>
        <taxon>Eukaryota</taxon>
        <taxon>Metazoa</taxon>
        <taxon>Spiralia</taxon>
        <taxon>Gnathifera</taxon>
        <taxon>Rotifera</taxon>
        <taxon>Eurotatoria</taxon>
        <taxon>Bdelloidea</taxon>
        <taxon>Philodinida</taxon>
        <taxon>Philodinidae</taxon>
        <taxon>Didymodactylos</taxon>
    </lineage>
</organism>
<dbReference type="InterPro" id="IPR011042">
    <property type="entry name" value="6-blade_b-propeller_TolB-like"/>
</dbReference>
<dbReference type="Proteomes" id="UP000677228">
    <property type="component" value="Unassembled WGS sequence"/>
</dbReference>
<feature type="non-terminal residue" evidence="2">
    <location>
        <position position="1"/>
    </location>
</feature>
<sequence>CVGWNRYGVTVAGSSSGMSGPGLDLLSTVYPLYYDKVSSVMYIGDYGNNRILKWSLGATSGTIFAGGNGYGCAYNQFQDIYGIVMDSDGYLYVSDFSCNWILKFPSDSNSTTMGILFINLTLTKRLFIDLLTNDLYVTTDTSVVYKISVQNNGTIDKTIIAGVYGSAGSRLNQLHSPIGVYYDYQTEYLYVADYGNHRILRFPSNSTGGTNGTVVARITAASGISSKKLNLPRDLIVDRNGIMYISDGGNNRVQQWLPGATNGTTILGSSTGATGTGANRFNINQALAFDSLQNLIVADGNNNRVQFFNCTLIT</sequence>
<dbReference type="InterPro" id="IPR001258">
    <property type="entry name" value="NHL_repeat"/>
</dbReference>
<dbReference type="AlphaFoldDB" id="A0A8S2FLK2"/>
<proteinExistence type="predicted"/>
<evidence type="ECO:0000313" key="3">
    <source>
        <dbReference type="EMBL" id="CAF4286656.1"/>
    </source>
</evidence>
<evidence type="ECO:0000256" key="1">
    <source>
        <dbReference type="ARBA" id="ARBA00022737"/>
    </source>
</evidence>
<dbReference type="EMBL" id="CAJNOK010033800">
    <property type="protein sequence ID" value="CAF1497849.1"/>
    <property type="molecule type" value="Genomic_DNA"/>
</dbReference>
<dbReference type="Gene3D" id="2.120.10.30">
    <property type="entry name" value="TolB, C-terminal domain"/>
    <property type="match status" value="2"/>
</dbReference>
<dbReference type="Proteomes" id="UP000682733">
    <property type="component" value="Unassembled WGS sequence"/>
</dbReference>
<name>A0A8S2FLK2_9BILA</name>
<dbReference type="InterPro" id="IPR050952">
    <property type="entry name" value="TRIM-NHL_E3_ligases"/>
</dbReference>
<dbReference type="EMBL" id="CAJOBA010055802">
    <property type="protein sequence ID" value="CAF4286656.1"/>
    <property type="molecule type" value="Genomic_DNA"/>
</dbReference>
<dbReference type="PANTHER" id="PTHR24104:SF25">
    <property type="entry name" value="PROTEIN LIN-41"/>
    <property type="match status" value="1"/>
</dbReference>
<dbReference type="PANTHER" id="PTHR24104">
    <property type="entry name" value="E3 UBIQUITIN-PROTEIN LIGASE NHLRC1-RELATED"/>
    <property type="match status" value="1"/>
</dbReference>
<evidence type="ECO:0000313" key="2">
    <source>
        <dbReference type="EMBL" id="CAF1497849.1"/>
    </source>
</evidence>
<evidence type="ECO:0008006" key="5">
    <source>
        <dbReference type="Google" id="ProtNLM"/>
    </source>
</evidence>
<gene>
    <name evidence="2" type="ORF">OVA965_LOCUS36799</name>
    <name evidence="3" type="ORF">TMI583_LOCUS37832</name>
</gene>
<evidence type="ECO:0000313" key="4">
    <source>
        <dbReference type="Proteomes" id="UP000677228"/>
    </source>
</evidence>
<dbReference type="Pfam" id="PF01436">
    <property type="entry name" value="NHL"/>
    <property type="match status" value="1"/>
</dbReference>
<keyword evidence="1" id="KW-0677">Repeat</keyword>
<protein>
    <recommendedName>
        <fullName evidence="5">NHL repeat containing protein</fullName>
    </recommendedName>
</protein>
<accession>A0A8S2FLK2</accession>
<reference evidence="2" key="1">
    <citation type="submission" date="2021-02" db="EMBL/GenBank/DDBJ databases">
        <authorList>
            <person name="Nowell W R."/>
        </authorList>
    </citation>
    <scope>NUCLEOTIDE SEQUENCE</scope>
</reference>
<comment type="caution">
    <text evidence="2">The sequence shown here is derived from an EMBL/GenBank/DDBJ whole genome shotgun (WGS) entry which is preliminary data.</text>
</comment>
<dbReference type="SUPFAM" id="SSF63829">
    <property type="entry name" value="Calcium-dependent phosphotriesterase"/>
    <property type="match status" value="1"/>
</dbReference>